<evidence type="ECO:0000313" key="5">
    <source>
        <dbReference type="EMBL" id="MCE3049740.1"/>
    </source>
</evidence>
<sequence>DYRVLGVDGLRVIDGFTFIDSPGTNPQATVMMLGRYMGQTILSERWLIGGRS</sequence>
<accession>A0ABS8WG14</accession>
<dbReference type="Pfam" id="PF05199">
    <property type="entry name" value="GMC_oxred_C"/>
    <property type="match status" value="1"/>
</dbReference>
<keyword evidence="2" id="KW-0285">Flavoprotein</keyword>
<proteinExistence type="predicted"/>
<gene>
    <name evidence="5" type="ORF">HAX54_045618</name>
</gene>
<dbReference type="Gene3D" id="3.50.50.60">
    <property type="entry name" value="FAD/NAD(P)-binding domain"/>
    <property type="match status" value="1"/>
</dbReference>
<dbReference type="SUPFAM" id="SSF51905">
    <property type="entry name" value="FAD/NAD(P)-binding domain"/>
    <property type="match status" value="1"/>
</dbReference>
<evidence type="ECO:0000256" key="3">
    <source>
        <dbReference type="ARBA" id="ARBA00022827"/>
    </source>
</evidence>
<reference evidence="5 6" key="1">
    <citation type="journal article" date="2021" name="BMC Genomics">
        <title>Datura genome reveals duplications of psychoactive alkaloid biosynthetic genes and high mutation rate following tissue culture.</title>
        <authorList>
            <person name="Rajewski A."/>
            <person name="Carter-House D."/>
            <person name="Stajich J."/>
            <person name="Litt A."/>
        </authorList>
    </citation>
    <scope>NUCLEOTIDE SEQUENCE [LARGE SCALE GENOMIC DNA]</scope>
    <source>
        <strain evidence="5">AR-01</strain>
    </source>
</reference>
<dbReference type="InterPro" id="IPR007867">
    <property type="entry name" value="GMC_OxRtase_C"/>
</dbReference>
<keyword evidence="3" id="KW-0274">FAD</keyword>
<comment type="cofactor">
    <cofactor evidence="1">
        <name>FAD</name>
        <dbReference type="ChEBI" id="CHEBI:57692"/>
    </cofactor>
</comment>
<protein>
    <recommendedName>
        <fullName evidence="4">Glucose-methanol-choline oxidoreductase C-terminal domain-containing protein</fullName>
    </recommendedName>
</protein>
<dbReference type="PANTHER" id="PTHR45968">
    <property type="entry name" value="OSJNBA0019K04.7 PROTEIN"/>
    <property type="match status" value="1"/>
</dbReference>
<evidence type="ECO:0000256" key="1">
    <source>
        <dbReference type="ARBA" id="ARBA00001974"/>
    </source>
</evidence>
<name>A0ABS8WG14_DATST</name>
<evidence type="ECO:0000259" key="4">
    <source>
        <dbReference type="Pfam" id="PF05199"/>
    </source>
</evidence>
<dbReference type="Proteomes" id="UP000823775">
    <property type="component" value="Unassembled WGS sequence"/>
</dbReference>
<feature type="non-terminal residue" evidence="5">
    <location>
        <position position="1"/>
    </location>
</feature>
<evidence type="ECO:0000256" key="2">
    <source>
        <dbReference type="ARBA" id="ARBA00022630"/>
    </source>
</evidence>
<comment type="caution">
    <text evidence="5">The sequence shown here is derived from an EMBL/GenBank/DDBJ whole genome shotgun (WGS) entry which is preliminary data.</text>
</comment>
<dbReference type="InterPro" id="IPR036188">
    <property type="entry name" value="FAD/NAD-bd_sf"/>
</dbReference>
<feature type="domain" description="Glucose-methanol-choline oxidoreductase C-terminal" evidence="4">
    <location>
        <begin position="2"/>
        <end position="34"/>
    </location>
</feature>
<keyword evidence="6" id="KW-1185">Reference proteome</keyword>
<dbReference type="InterPro" id="IPR051871">
    <property type="entry name" value="GMC_Oxidoreductase-Related"/>
</dbReference>
<dbReference type="PANTHER" id="PTHR45968:SF31">
    <property type="entry name" value="GLUCOSE-METHANOL-CHOLINE (GMC) OXIDOREDUCTASE FAMILY PROTEIN"/>
    <property type="match status" value="1"/>
</dbReference>
<dbReference type="EMBL" id="JACEIK010007098">
    <property type="protein sequence ID" value="MCE3049740.1"/>
    <property type="molecule type" value="Genomic_DNA"/>
</dbReference>
<evidence type="ECO:0000313" key="6">
    <source>
        <dbReference type="Proteomes" id="UP000823775"/>
    </source>
</evidence>
<organism evidence="5 6">
    <name type="scientific">Datura stramonium</name>
    <name type="common">Jimsonweed</name>
    <name type="synonym">Common thornapple</name>
    <dbReference type="NCBI Taxonomy" id="4076"/>
    <lineage>
        <taxon>Eukaryota</taxon>
        <taxon>Viridiplantae</taxon>
        <taxon>Streptophyta</taxon>
        <taxon>Embryophyta</taxon>
        <taxon>Tracheophyta</taxon>
        <taxon>Spermatophyta</taxon>
        <taxon>Magnoliopsida</taxon>
        <taxon>eudicotyledons</taxon>
        <taxon>Gunneridae</taxon>
        <taxon>Pentapetalae</taxon>
        <taxon>asterids</taxon>
        <taxon>lamiids</taxon>
        <taxon>Solanales</taxon>
        <taxon>Solanaceae</taxon>
        <taxon>Solanoideae</taxon>
        <taxon>Datureae</taxon>
        <taxon>Datura</taxon>
    </lineage>
</organism>